<gene>
    <name evidence="5" type="ORF">F3087_07430</name>
</gene>
<dbReference type="GO" id="GO:0016052">
    <property type="term" value="P:carbohydrate catabolic process"/>
    <property type="evidence" value="ECO:0007669"/>
    <property type="project" value="TreeGrafter"/>
</dbReference>
<dbReference type="Gene3D" id="3.20.20.80">
    <property type="entry name" value="Glycosidases"/>
    <property type="match status" value="2"/>
</dbReference>
<accession>A0A5N0EIM3</accession>
<dbReference type="Proteomes" id="UP000323876">
    <property type="component" value="Unassembled WGS sequence"/>
</dbReference>
<keyword evidence="2 5" id="KW-0378">Hydrolase</keyword>
<protein>
    <submittedName>
        <fullName evidence="5">Glycoside hydrolase family 1 protein</fullName>
    </submittedName>
</protein>
<dbReference type="GO" id="GO:0008422">
    <property type="term" value="F:beta-glucosidase activity"/>
    <property type="evidence" value="ECO:0007669"/>
    <property type="project" value="TreeGrafter"/>
</dbReference>
<dbReference type="EMBL" id="VXLC01000003">
    <property type="protein sequence ID" value="KAA8888833.1"/>
    <property type="molecule type" value="Genomic_DNA"/>
</dbReference>
<evidence type="ECO:0000256" key="3">
    <source>
        <dbReference type="ARBA" id="ARBA00023295"/>
    </source>
</evidence>
<dbReference type="InterPro" id="IPR001360">
    <property type="entry name" value="Glyco_hydro_1"/>
</dbReference>
<dbReference type="SUPFAM" id="SSF51445">
    <property type="entry name" value="(Trans)glycosidases"/>
    <property type="match status" value="1"/>
</dbReference>
<keyword evidence="6" id="KW-1185">Reference proteome</keyword>
<evidence type="ECO:0000313" key="6">
    <source>
        <dbReference type="Proteomes" id="UP000323876"/>
    </source>
</evidence>
<keyword evidence="3" id="KW-0326">Glycosidase</keyword>
<proteinExistence type="inferred from homology"/>
<dbReference type="OrthoDB" id="9765195at2"/>
<dbReference type="GO" id="GO:0005829">
    <property type="term" value="C:cytosol"/>
    <property type="evidence" value="ECO:0007669"/>
    <property type="project" value="TreeGrafter"/>
</dbReference>
<dbReference type="Pfam" id="PF00232">
    <property type="entry name" value="Glyco_hydro_1"/>
    <property type="match status" value="2"/>
</dbReference>
<comment type="similarity">
    <text evidence="1 4">Belongs to the glycosyl hydrolase 1 family.</text>
</comment>
<comment type="caution">
    <text evidence="5">The sequence shown here is derived from an EMBL/GenBank/DDBJ whole genome shotgun (WGS) entry which is preliminary data.</text>
</comment>
<evidence type="ECO:0000256" key="2">
    <source>
        <dbReference type="ARBA" id="ARBA00022801"/>
    </source>
</evidence>
<sequence>MLRTAAQWHAFRIPAVWYTDEVARDDVSPQTVTPLGPDFLWGVATSGFQSEGHAPDSNWLRRIDESNFEPYGNSIDFYSRYTSDIPLAGALGVQVFRISVEWARVQPRPGEWDENALRFYDAVLDTIVAAGMRPMITLDHWVYPGWESDRGGWNNPGMVDDWLANMRVVVDRYAPRNPLWVTVNEPVAYIVYEMRYTGVDAQTIEERIAAVHNVSYDYIHQVQPDAMVTCNVGYVSGRETEVNQPMVDRISGKLDYFGVDYYFGADDPDEPAPEDRQIWELPLQAEGVYYALRHYARLYPDKPLYVVENGMPTENGQSRPDGYDRADYLRDLVYWLQRARMDGMNVIGYCYWSLTDNYEWGFYTPRFGLYTVDVRTDPDLVRKPTDAVDAYRDIVRTGGVPATYRPTRPPLACSYVDPPSSCTDPVTLPDPSART</sequence>
<dbReference type="PRINTS" id="PR00131">
    <property type="entry name" value="GLHYDRLASE1"/>
</dbReference>
<evidence type="ECO:0000256" key="1">
    <source>
        <dbReference type="ARBA" id="ARBA00010838"/>
    </source>
</evidence>
<organism evidence="5 6">
    <name type="scientific">Nocardia colli</name>
    <dbReference type="NCBI Taxonomy" id="2545717"/>
    <lineage>
        <taxon>Bacteria</taxon>
        <taxon>Bacillati</taxon>
        <taxon>Actinomycetota</taxon>
        <taxon>Actinomycetes</taxon>
        <taxon>Mycobacteriales</taxon>
        <taxon>Nocardiaceae</taxon>
        <taxon>Nocardia</taxon>
    </lineage>
</organism>
<evidence type="ECO:0000313" key="5">
    <source>
        <dbReference type="EMBL" id="KAA8888833.1"/>
    </source>
</evidence>
<name>A0A5N0EIM3_9NOCA</name>
<dbReference type="AlphaFoldDB" id="A0A5N0EIM3"/>
<dbReference type="InterPro" id="IPR017853">
    <property type="entry name" value="GH"/>
</dbReference>
<dbReference type="PANTHER" id="PTHR10353">
    <property type="entry name" value="GLYCOSYL HYDROLASE"/>
    <property type="match status" value="1"/>
</dbReference>
<reference evidence="5 6" key="1">
    <citation type="submission" date="2019-09" db="EMBL/GenBank/DDBJ databases">
        <authorList>
            <person name="Wang X."/>
        </authorList>
    </citation>
    <scope>NUCLEOTIDE SEQUENCE [LARGE SCALE GENOMIC DNA]</scope>
    <source>
        <strain evidence="5 6">CICC 11023</strain>
    </source>
</reference>
<evidence type="ECO:0000256" key="4">
    <source>
        <dbReference type="RuleBase" id="RU003690"/>
    </source>
</evidence>
<dbReference type="PANTHER" id="PTHR10353:SF36">
    <property type="entry name" value="LP05116P"/>
    <property type="match status" value="1"/>
</dbReference>